<accession>A0ACC1D992</accession>
<dbReference type="Proteomes" id="UP000824533">
    <property type="component" value="Linkage Group LG06"/>
</dbReference>
<organism evidence="1 2">
    <name type="scientific">Dendrolimus kikuchii</name>
    <dbReference type="NCBI Taxonomy" id="765133"/>
    <lineage>
        <taxon>Eukaryota</taxon>
        <taxon>Metazoa</taxon>
        <taxon>Ecdysozoa</taxon>
        <taxon>Arthropoda</taxon>
        <taxon>Hexapoda</taxon>
        <taxon>Insecta</taxon>
        <taxon>Pterygota</taxon>
        <taxon>Neoptera</taxon>
        <taxon>Endopterygota</taxon>
        <taxon>Lepidoptera</taxon>
        <taxon>Glossata</taxon>
        <taxon>Ditrysia</taxon>
        <taxon>Bombycoidea</taxon>
        <taxon>Lasiocampidae</taxon>
        <taxon>Dendrolimus</taxon>
    </lineage>
</organism>
<reference evidence="1 2" key="1">
    <citation type="journal article" date="2021" name="Front. Genet.">
        <title>Chromosome-Level Genome Assembly Reveals Significant Gene Expansion in the Toll and IMD Signaling Pathways of Dendrolimus kikuchii.</title>
        <authorList>
            <person name="Zhou J."/>
            <person name="Wu P."/>
            <person name="Xiong Z."/>
            <person name="Liu N."/>
            <person name="Zhao N."/>
            <person name="Ji M."/>
            <person name="Qiu Y."/>
            <person name="Yang B."/>
        </authorList>
    </citation>
    <scope>NUCLEOTIDE SEQUENCE [LARGE SCALE GENOMIC DNA]</scope>
    <source>
        <strain evidence="1">Ann1</strain>
    </source>
</reference>
<dbReference type="EMBL" id="CM034392">
    <property type="protein sequence ID" value="KAJ0180395.1"/>
    <property type="molecule type" value="Genomic_DNA"/>
</dbReference>
<evidence type="ECO:0000313" key="1">
    <source>
        <dbReference type="EMBL" id="KAJ0180395.1"/>
    </source>
</evidence>
<keyword evidence="2" id="KW-1185">Reference proteome</keyword>
<proteinExistence type="predicted"/>
<evidence type="ECO:0000313" key="2">
    <source>
        <dbReference type="Proteomes" id="UP000824533"/>
    </source>
</evidence>
<sequence length="426" mass="47380">MLVALVTSINYQHKNHKLRSFSPLVTVKTPKNGFLRAECFDRDHCVTLSNISPTALITDIERALENRWRALSAFKRRLAGVGAGCEARCRLPLPQFRLAVTENGCRIAVRSQLDAVLKDHINRIAVFILDLDPVHLLLTKLGMHKMELGDSVYAAERIMKKRIRKNKVEYYVKWKGWKPKHNTWEPEENILDPRLIQSFERGEELRRQGRKREREHSPVERARSGSEERHPPPGKRKAEVLSRESGKIGVTITMSPPAKRHESTKLNGGRTPHAAQPPPPAAPPGGAAAPASPAAEAAAPRTGPRRAPHSPEEADAHIPPERERRTDTQPTAAAPAEPKGARPPPPAPQPEDEDSWGEPPVAVPPPPPPAPAPARRGAAYWMARSPVADQIFITDVTVNLQTVTIRECRTEKGFFRSREPRPLDVT</sequence>
<name>A0ACC1D992_9NEOP</name>
<gene>
    <name evidence="1" type="ORF">K1T71_003799</name>
</gene>
<comment type="caution">
    <text evidence="1">The sequence shown here is derived from an EMBL/GenBank/DDBJ whole genome shotgun (WGS) entry which is preliminary data.</text>
</comment>
<protein>
    <submittedName>
        <fullName evidence="1">Uncharacterized protein</fullName>
    </submittedName>
</protein>